<keyword evidence="1" id="KW-0808">Transferase</keyword>
<evidence type="ECO:0000256" key="2">
    <source>
        <dbReference type="ARBA" id="ARBA00023315"/>
    </source>
</evidence>
<dbReference type="RefSeq" id="WP_281488190.1">
    <property type="nucleotide sequence ID" value="NZ_CP159582.1"/>
</dbReference>
<accession>A0AAW6T8H3</accession>
<keyword evidence="2" id="KW-0012">Acyltransferase</keyword>
<dbReference type="SUPFAM" id="SSF55729">
    <property type="entry name" value="Acyl-CoA N-acyltransferases (Nat)"/>
    <property type="match status" value="1"/>
</dbReference>
<dbReference type="Pfam" id="PF00583">
    <property type="entry name" value="Acetyltransf_1"/>
    <property type="match status" value="1"/>
</dbReference>
<protein>
    <submittedName>
        <fullName evidence="4">GNAT family N-acetyltransferase</fullName>
    </submittedName>
</protein>
<dbReference type="PANTHER" id="PTHR43877">
    <property type="entry name" value="AMINOALKYLPHOSPHONATE N-ACETYLTRANSFERASE-RELATED-RELATED"/>
    <property type="match status" value="1"/>
</dbReference>
<dbReference type="CDD" id="cd04301">
    <property type="entry name" value="NAT_SF"/>
    <property type="match status" value="1"/>
</dbReference>
<dbReference type="InterPro" id="IPR050832">
    <property type="entry name" value="Bact_Acetyltransf"/>
</dbReference>
<dbReference type="GO" id="GO:0016747">
    <property type="term" value="F:acyltransferase activity, transferring groups other than amino-acyl groups"/>
    <property type="evidence" value="ECO:0007669"/>
    <property type="project" value="InterPro"/>
</dbReference>
<comment type="caution">
    <text evidence="4">The sequence shown here is derived from an EMBL/GenBank/DDBJ whole genome shotgun (WGS) entry which is preliminary data.</text>
</comment>
<name>A0AAW6T8H3_9MICO</name>
<sequence>MSAAILRVDVEHADSVLLRAAQRAEIAARYRDPAREPGRLSSEDFSAFYLAYVDGMPAGCGGVMCLGDESADAATGSDGGAFPAGFTDAAEVKRMYVSPAYRGTGIAPQLLAEIESFAREQGRTRLVLETGTGQPDAMRFYEREGFSRIPNFGPYETEELSVCYAKLL</sequence>
<evidence type="ECO:0000256" key="1">
    <source>
        <dbReference type="ARBA" id="ARBA00022679"/>
    </source>
</evidence>
<dbReference type="InterPro" id="IPR000182">
    <property type="entry name" value="GNAT_dom"/>
</dbReference>
<dbReference type="Gene3D" id="3.40.630.30">
    <property type="match status" value="1"/>
</dbReference>
<evidence type="ECO:0000313" key="4">
    <source>
        <dbReference type="EMBL" id="MDI2098395.1"/>
    </source>
</evidence>
<dbReference type="Proteomes" id="UP001321506">
    <property type="component" value="Unassembled WGS sequence"/>
</dbReference>
<feature type="domain" description="N-acetyltransferase" evidence="3">
    <location>
        <begin position="8"/>
        <end position="168"/>
    </location>
</feature>
<dbReference type="AlphaFoldDB" id="A0AAW6T8H3"/>
<dbReference type="PANTHER" id="PTHR43877:SF2">
    <property type="entry name" value="AMINOALKYLPHOSPHONATE N-ACETYLTRANSFERASE-RELATED"/>
    <property type="match status" value="1"/>
</dbReference>
<organism evidence="4 5">
    <name type="scientific">Ruicaihuangia caeni</name>
    <dbReference type="NCBI Taxonomy" id="3042517"/>
    <lineage>
        <taxon>Bacteria</taxon>
        <taxon>Bacillati</taxon>
        <taxon>Actinomycetota</taxon>
        <taxon>Actinomycetes</taxon>
        <taxon>Micrococcales</taxon>
        <taxon>Microbacteriaceae</taxon>
        <taxon>Ruicaihuangia</taxon>
    </lineage>
</organism>
<evidence type="ECO:0000259" key="3">
    <source>
        <dbReference type="PROSITE" id="PS51186"/>
    </source>
</evidence>
<proteinExistence type="predicted"/>
<gene>
    <name evidence="4" type="ORF">QF206_05375</name>
</gene>
<dbReference type="EMBL" id="JASATX010000002">
    <property type="protein sequence ID" value="MDI2098395.1"/>
    <property type="molecule type" value="Genomic_DNA"/>
</dbReference>
<dbReference type="PROSITE" id="PS51186">
    <property type="entry name" value="GNAT"/>
    <property type="match status" value="1"/>
</dbReference>
<reference evidence="4 5" key="1">
    <citation type="submission" date="2023-04" db="EMBL/GenBank/DDBJ databases">
        <title>Klugiella caeni sp. nov. isolated from the sludge of biochemical tank.</title>
        <authorList>
            <person name="Geng K."/>
        </authorList>
    </citation>
    <scope>NUCLEOTIDE SEQUENCE [LARGE SCALE GENOMIC DNA]</scope>
    <source>
        <strain evidence="4 5">YN-L-19</strain>
    </source>
</reference>
<evidence type="ECO:0000313" key="5">
    <source>
        <dbReference type="Proteomes" id="UP001321506"/>
    </source>
</evidence>
<dbReference type="InterPro" id="IPR016181">
    <property type="entry name" value="Acyl_CoA_acyltransferase"/>
</dbReference>
<keyword evidence="5" id="KW-1185">Reference proteome</keyword>